<dbReference type="KEGG" id="dpx:DAPPUDRAFT_108285"/>
<organism evidence="6 7">
    <name type="scientific">Daphnia pulex</name>
    <name type="common">Water flea</name>
    <dbReference type="NCBI Taxonomy" id="6669"/>
    <lineage>
        <taxon>Eukaryota</taxon>
        <taxon>Metazoa</taxon>
        <taxon>Ecdysozoa</taxon>
        <taxon>Arthropoda</taxon>
        <taxon>Crustacea</taxon>
        <taxon>Branchiopoda</taxon>
        <taxon>Diplostraca</taxon>
        <taxon>Cladocera</taxon>
        <taxon>Anomopoda</taxon>
        <taxon>Daphniidae</taxon>
        <taxon>Daphnia</taxon>
    </lineage>
</organism>
<feature type="compositionally biased region" description="Acidic residues" evidence="4">
    <location>
        <begin position="446"/>
        <end position="474"/>
    </location>
</feature>
<accession>E9GZP7</accession>
<feature type="domain" description="RanBP2-type" evidence="5">
    <location>
        <begin position="22"/>
        <end position="41"/>
    </location>
</feature>
<dbReference type="HOGENOM" id="CLU_522028_0_0_1"/>
<dbReference type="InParanoid" id="E9GZP7"/>
<dbReference type="PROSITE" id="PS01358">
    <property type="entry name" value="ZF_RANBP2_1"/>
    <property type="match status" value="1"/>
</dbReference>
<dbReference type="OrthoDB" id="6745084at2759"/>
<keyword evidence="7" id="KW-1185">Reference proteome</keyword>
<dbReference type="EMBL" id="GL732578">
    <property type="protein sequence ID" value="EFX75030.1"/>
    <property type="molecule type" value="Genomic_DNA"/>
</dbReference>
<sequence>MSSLFVRGEGRGGGDGGGGREWRCPFCDSLNPLGRITCVFCKQIRIFNQTERKMFKAAKKMKKDKKKANARLSQALSAALLAALVAHAPAAHSSAVARSPYFGFSKLITDGQELSIQDQYFTRRLAESLVNRASETLDGEEISIIGILLPCWIIAKYFQLELQRITQNKRDGIVKEETQILADQKFDLLSMYRRLMETNRQLFRGEKANNASASNQIVDYAVECLIKKIESHLNGHRNHVQRSGKSQSFISSTVTLSDKGRKGWRRKSEANMEVQFWQRSFAEYLVAKYFYERFVQEDESHKGILDKGPVRDLVFQVMSKRERDHYDGIKLVRQFNFPTTFNAEPSGLLWELLIGVGLEIYGYQKLWQEIEPTASTNLKSGFVRCSSRQAILSQRRFETLQTSQVHTTITSVLIEHLKSKRYGEKPQIRRQLAEVEAGKNLTNDSSGEDTEGDTEGENEKDVEEDKEEEPEGDSLIDREIESSSDDEESRSEEEKEESGLANANAFSVGGAKSIRCKIHQAQ</sequence>
<evidence type="ECO:0000313" key="7">
    <source>
        <dbReference type="Proteomes" id="UP000000305"/>
    </source>
</evidence>
<feature type="compositionally biased region" description="Acidic residues" evidence="4">
    <location>
        <begin position="482"/>
        <end position="496"/>
    </location>
</feature>
<proteinExistence type="predicted"/>
<feature type="region of interest" description="Disordered" evidence="4">
    <location>
        <begin position="434"/>
        <end position="522"/>
    </location>
</feature>
<evidence type="ECO:0000256" key="1">
    <source>
        <dbReference type="ARBA" id="ARBA00022723"/>
    </source>
</evidence>
<keyword evidence="3" id="KW-0862">Zinc</keyword>
<dbReference type="InterPro" id="IPR001876">
    <property type="entry name" value="Znf_RanBP2"/>
</dbReference>
<keyword evidence="2" id="KW-0863">Zinc-finger</keyword>
<dbReference type="AlphaFoldDB" id="E9GZP7"/>
<evidence type="ECO:0000256" key="3">
    <source>
        <dbReference type="ARBA" id="ARBA00022833"/>
    </source>
</evidence>
<dbReference type="Proteomes" id="UP000000305">
    <property type="component" value="Unassembled WGS sequence"/>
</dbReference>
<name>E9GZP7_DAPPU</name>
<dbReference type="GO" id="GO:0032040">
    <property type="term" value="C:small-subunit processome"/>
    <property type="evidence" value="ECO:0000318"/>
    <property type="project" value="GO_Central"/>
</dbReference>
<dbReference type="GO" id="GO:0034457">
    <property type="term" value="C:Mpp10 complex"/>
    <property type="evidence" value="ECO:0000318"/>
    <property type="project" value="GO_Central"/>
</dbReference>
<protein>
    <recommendedName>
        <fullName evidence="5">RanBP2-type domain-containing protein</fullName>
    </recommendedName>
</protein>
<evidence type="ECO:0000259" key="5">
    <source>
        <dbReference type="PROSITE" id="PS01358"/>
    </source>
</evidence>
<reference evidence="6 7" key="1">
    <citation type="journal article" date="2011" name="Science">
        <title>The ecoresponsive genome of Daphnia pulex.</title>
        <authorList>
            <person name="Colbourne J.K."/>
            <person name="Pfrender M.E."/>
            <person name="Gilbert D."/>
            <person name="Thomas W.K."/>
            <person name="Tucker A."/>
            <person name="Oakley T.H."/>
            <person name="Tokishita S."/>
            <person name="Aerts A."/>
            <person name="Arnold G.J."/>
            <person name="Basu M.K."/>
            <person name="Bauer D.J."/>
            <person name="Caceres C.E."/>
            <person name="Carmel L."/>
            <person name="Casola C."/>
            <person name="Choi J.H."/>
            <person name="Detter J.C."/>
            <person name="Dong Q."/>
            <person name="Dusheyko S."/>
            <person name="Eads B.D."/>
            <person name="Frohlich T."/>
            <person name="Geiler-Samerotte K.A."/>
            <person name="Gerlach D."/>
            <person name="Hatcher P."/>
            <person name="Jogdeo S."/>
            <person name="Krijgsveld J."/>
            <person name="Kriventseva E.V."/>
            <person name="Kultz D."/>
            <person name="Laforsch C."/>
            <person name="Lindquist E."/>
            <person name="Lopez J."/>
            <person name="Manak J.R."/>
            <person name="Muller J."/>
            <person name="Pangilinan J."/>
            <person name="Patwardhan R.P."/>
            <person name="Pitluck S."/>
            <person name="Pritham E.J."/>
            <person name="Rechtsteiner A."/>
            <person name="Rho M."/>
            <person name="Rogozin I.B."/>
            <person name="Sakarya O."/>
            <person name="Salamov A."/>
            <person name="Schaack S."/>
            <person name="Shapiro H."/>
            <person name="Shiga Y."/>
            <person name="Skalitzky C."/>
            <person name="Smith Z."/>
            <person name="Souvorov A."/>
            <person name="Sung W."/>
            <person name="Tang Z."/>
            <person name="Tsuchiya D."/>
            <person name="Tu H."/>
            <person name="Vos H."/>
            <person name="Wang M."/>
            <person name="Wolf Y.I."/>
            <person name="Yamagata H."/>
            <person name="Yamada T."/>
            <person name="Ye Y."/>
            <person name="Shaw J.R."/>
            <person name="Andrews J."/>
            <person name="Crease T.J."/>
            <person name="Tang H."/>
            <person name="Lucas S.M."/>
            <person name="Robertson H.M."/>
            <person name="Bork P."/>
            <person name="Koonin E.V."/>
            <person name="Zdobnov E.M."/>
            <person name="Grigoriev I.V."/>
            <person name="Lynch M."/>
            <person name="Boore J.L."/>
        </authorList>
    </citation>
    <scope>NUCLEOTIDE SEQUENCE [LARGE SCALE GENOMIC DNA]</scope>
</reference>
<evidence type="ECO:0000256" key="2">
    <source>
        <dbReference type="ARBA" id="ARBA00022771"/>
    </source>
</evidence>
<gene>
    <name evidence="6" type="ORF">DAPPUDRAFT_108285</name>
</gene>
<dbReference type="GO" id="GO:0008270">
    <property type="term" value="F:zinc ion binding"/>
    <property type="evidence" value="ECO:0007669"/>
    <property type="project" value="UniProtKB-KW"/>
</dbReference>
<keyword evidence="1" id="KW-0479">Metal-binding</keyword>
<evidence type="ECO:0000313" key="6">
    <source>
        <dbReference type="EMBL" id="EFX75030.1"/>
    </source>
</evidence>
<evidence type="ECO:0000256" key="4">
    <source>
        <dbReference type="SAM" id="MobiDB-lite"/>
    </source>
</evidence>